<evidence type="ECO:0000256" key="6">
    <source>
        <dbReference type="ARBA" id="ARBA00023002"/>
    </source>
</evidence>
<dbReference type="Proteomes" id="UP000663840">
    <property type="component" value="Unassembled WGS sequence"/>
</dbReference>
<comment type="cofactor">
    <cofactor evidence="1 9">
        <name>heme</name>
        <dbReference type="ChEBI" id="CHEBI:30413"/>
    </cofactor>
</comment>
<evidence type="ECO:0000256" key="8">
    <source>
        <dbReference type="ARBA" id="ARBA00023033"/>
    </source>
</evidence>
<keyword evidence="4 9" id="KW-0349">Heme</keyword>
<dbReference type="CDD" id="cd11065">
    <property type="entry name" value="CYP64-like"/>
    <property type="match status" value="1"/>
</dbReference>
<dbReference type="PANTHER" id="PTHR46300">
    <property type="entry name" value="P450, PUTATIVE (EUROFUNG)-RELATED-RELATED"/>
    <property type="match status" value="1"/>
</dbReference>
<dbReference type="GO" id="GO:0020037">
    <property type="term" value="F:heme binding"/>
    <property type="evidence" value="ECO:0007669"/>
    <property type="project" value="InterPro"/>
</dbReference>
<evidence type="ECO:0000256" key="5">
    <source>
        <dbReference type="ARBA" id="ARBA00022723"/>
    </source>
</evidence>
<sequence length="527" mass="60407">MPFSHLEYTLAFLTVAAIALLSRRRFKASSRVSSLPLPPGPPCWPIIGSFFSLPDATEPIWIWFTRWANKTKSDTIHFRVLGTDTVVLNTREAALELLEKRSNKYSDRPSMVMLKDLVGWRQLLGMSDYSERTRVIRRYMHNSMSSKKILDWEPQQEKEAYRFLQKLLLSPENFLAHIRHTAGASVVRLTYGYIPKDEDDEYIEKAEHVMDVFSLASTPGTFMVDVFPILRYVPWAPFKRTAMRWRQELSELIDLPMEFVYKQMQDDLAESSFVSQWLEESGHENDKRFIPAAATSLYAGGADTTVSAISTFFVAMLHYPEAQRLAQKEIEETLGKDILPTFKDRASLPYVEALFKEVMRWKPIAPIGIPHRLGSQTDDEYEGRFSSIAKVDYTDDSMPEGLRIPANSTVIANIWNMLRDPNVYQNPENFDPSRFFRENPEPDPEEVVFGFGRRRCPGIAVARSSVWLSIALTLAAYKITAPIGTDGNSVFPSLEYCNGTVSHPRPFQCNVKPRSERIKQIIRDTMF</sequence>
<accession>A0A8H2ZWH0</accession>
<keyword evidence="7 9" id="KW-0408">Iron</keyword>
<dbReference type="PANTHER" id="PTHR46300:SF7">
    <property type="entry name" value="P450, PUTATIVE (EUROFUNG)-RELATED"/>
    <property type="match status" value="1"/>
</dbReference>
<evidence type="ECO:0000256" key="1">
    <source>
        <dbReference type="ARBA" id="ARBA00001971"/>
    </source>
</evidence>
<gene>
    <name evidence="11" type="ORF">RDB_LOCUS993</name>
</gene>
<feature type="binding site" description="axial binding residue" evidence="9">
    <location>
        <position position="456"/>
    </location>
    <ligand>
        <name>heme</name>
        <dbReference type="ChEBI" id="CHEBI:30413"/>
    </ligand>
    <ligandPart>
        <name>Fe</name>
        <dbReference type="ChEBI" id="CHEBI:18248"/>
    </ligandPart>
</feature>
<proteinExistence type="inferred from homology"/>
<dbReference type="Pfam" id="PF00067">
    <property type="entry name" value="p450"/>
    <property type="match status" value="1"/>
</dbReference>
<evidence type="ECO:0000256" key="10">
    <source>
        <dbReference type="RuleBase" id="RU000461"/>
    </source>
</evidence>
<dbReference type="SUPFAM" id="SSF48264">
    <property type="entry name" value="Cytochrome P450"/>
    <property type="match status" value="1"/>
</dbReference>
<dbReference type="AlphaFoldDB" id="A0A8H2ZWH0"/>
<dbReference type="Gene3D" id="1.10.630.10">
    <property type="entry name" value="Cytochrome P450"/>
    <property type="match status" value="1"/>
</dbReference>
<comment type="pathway">
    <text evidence="2">Secondary metabolite biosynthesis.</text>
</comment>
<comment type="similarity">
    <text evidence="3 10">Belongs to the cytochrome P450 family.</text>
</comment>
<dbReference type="PRINTS" id="PR00463">
    <property type="entry name" value="EP450I"/>
</dbReference>
<evidence type="ECO:0000313" key="11">
    <source>
        <dbReference type="EMBL" id="CAE6334723.1"/>
    </source>
</evidence>
<name>A0A8H2ZWH0_9AGAM</name>
<organism evidence="11 12">
    <name type="scientific">Rhizoctonia solani</name>
    <dbReference type="NCBI Taxonomy" id="456999"/>
    <lineage>
        <taxon>Eukaryota</taxon>
        <taxon>Fungi</taxon>
        <taxon>Dikarya</taxon>
        <taxon>Basidiomycota</taxon>
        <taxon>Agaricomycotina</taxon>
        <taxon>Agaricomycetes</taxon>
        <taxon>Cantharellales</taxon>
        <taxon>Ceratobasidiaceae</taxon>
        <taxon>Rhizoctonia</taxon>
    </lineage>
</organism>
<dbReference type="GO" id="GO:0004497">
    <property type="term" value="F:monooxygenase activity"/>
    <property type="evidence" value="ECO:0007669"/>
    <property type="project" value="UniProtKB-KW"/>
</dbReference>
<dbReference type="PROSITE" id="PS00086">
    <property type="entry name" value="CYTOCHROME_P450"/>
    <property type="match status" value="1"/>
</dbReference>
<evidence type="ECO:0008006" key="13">
    <source>
        <dbReference type="Google" id="ProtNLM"/>
    </source>
</evidence>
<keyword evidence="8 10" id="KW-0503">Monooxygenase</keyword>
<dbReference type="GO" id="GO:0005506">
    <property type="term" value="F:iron ion binding"/>
    <property type="evidence" value="ECO:0007669"/>
    <property type="project" value="InterPro"/>
</dbReference>
<evidence type="ECO:0000256" key="2">
    <source>
        <dbReference type="ARBA" id="ARBA00005179"/>
    </source>
</evidence>
<dbReference type="InterPro" id="IPR017972">
    <property type="entry name" value="Cyt_P450_CS"/>
</dbReference>
<dbReference type="InterPro" id="IPR001128">
    <property type="entry name" value="Cyt_P450"/>
</dbReference>
<comment type="caution">
    <text evidence="11">The sequence shown here is derived from an EMBL/GenBank/DDBJ whole genome shotgun (WGS) entry which is preliminary data.</text>
</comment>
<evidence type="ECO:0000313" key="12">
    <source>
        <dbReference type="Proteomes" id="UP000663840"/>
    </source>
</evidence>
<dbReference type="PRINTS" id="PR00385">
    <property type="entry name" value="P450"/>
</dbReference>
<dbReference type="InterPro" id="IPR050364">
    <property type="entry name" value="Cytochrome_P450_fung"/>
</dbReference>
<dbReference type="GO" id="GO:0016705">
    <property type="term" value="F:oxidoreductase activity, acting on paired donors, with incorporation or reduction of molecular oxygen"/>
    <property type="evidence" value="ECO:0007669"/>
    <property type="project" value="InterPro"/>
</dbReference>
<dbReference type="InterPro" id="IPR036396">
    <property type="entry name" value="Cyt_P450_sf"/>
</dbReference>
<keyword evidence="5 9" id="KW-0479">Metal-binding</keyword>
<evidence type="ECO:0000256" key="3">
    <source>
        <dbReference type="ARBA" id="ARBA00010617"/>
    </source>
</evidence>
<protein>
    <recommendedName>
        <fullName evidence="13">O-methylsterigmatocystin oxidoreductase</fullName>
    </recommendedName>
</protein>
<keyword evidence="6 10" id="KW-0560">Oxidoreductase</keyword>
<reference evidence="11" key="1">
    <citation type="submission" date="2021-01" db="EMBL/GenBank/DDBJ databases">
        <authorList>
            <person name="Kaushik A."/>
        </authorList>
    </citation>
    <scope>NUCLEOTIDE SEQUENCE</scope>
    <source>
        <strain evidence="11">AG1-1A</strain>
    </source>
</reference>
<evidence type="ECO:0000256" key="7">
    <source>
        <dbReference type="ARBA" id="ARBA00023004"/>
    </source>
</evidence>
<evidence type="ECO:0000256" key="9">
    <source>
        <dbReference type="PIRSR" id="PIRSR602401-1"/>
    </source>
</evidence>
<dbReference type="InterPro" id="IPR002401">
    <property type="entry name" value="Cyt_P450_E_grp-I"/>
</dbReference>
<evidence type="ECO:0000256" key="4">
    <source>
        <dbReference type="ARBA" id="ARBA00022617"/>
    </source>
</evidence>
<dbReference type="EMBL" id="CAJMWR010000013">
    <property type="protein sequence ID" value="CAE6334723.1"/>
    <property type="molecule type" value="Genomic_DNA"/>
</dbReference>